<feature type="transmembrane region" description="Helical" evidence="1">
    <location>
        <begin position="53"/>
        <end position="84"/>
    </location>
</feature>
<gene>
    <name evidence="2" type="ORF">WG929_01540</name>
</gene>
<proteinExistence type="predicted"/>
<keyword evidence="1" id="KW-1133">Transmembrane helix</keyword>
<organism evidence="2 3">
    <name type="scientific">Oceanobacter antarcticus</name>
    <dbReference type="NCBI Taxonomy" id="3133425"/>
    <lineage>
        <taxon>Bacteria</taxon>
        <taxon>Pseudomonadati</taxon>
        <taxon>Pseudomonadota</taxon>
        <taxon>Gammaproteobacteria</taxon>
        <taxon>Oceanospirillales</taxon>
        <taxon>Oceanospirillaceae</taxon>
        <taxon>Oceanobacter</taxon>
    </lineage>
</organism>
<evidence type="ECO:0000313" key="3">
    <source>
        <dbReference type="Proteomes" id="UP001620597"/>
    </source>
</evidence>
<dbReference type="EMBL" id="JBBKTX010000001">
    <property type="protein sequence ID" value="MFK4751080.1"/>
    <property type="molecule type" value="Genomic_DNA"/>
</dbReference>
<keyword evidence="1" id="KW-0472">Membrane</keyword>
<dbReference type="RefSeq" id="WP_416204597.1">
    <property type="nucleotide sequence ID" value="NZ_JBBKTX010000001.1"/>
</dbReference>
<keyword evidence="3" id="KW-1185">Reference proteome</keyword>
<keyword evidence="1" id="KW-0812">Transmembrane</keyword>
<name>A0ABW8NDR6_9GAMM</name>
<protein>
    <submittedName>
        <fullName evidence="2">Uncharacterized protein</fullName>
    </submittedName>
</protein>
<accession>A0ABW8NDR6</accession>
<comment type="caution">
    <text evidence="2">The sequence shown here is derived from an EMBL/GenBank/DDBJ whole genome shotgun (WGS) entry which is preliminary data.</text>
</comment>
<dbReference type="Proteomes" id="UP001620597">
    <property type="component" value="Unassembled WGS sequence"/>
</dbReference>
<feature type="transmembrane region" description="Helical" evidence="1">
    <location>
        <begin position="12"/>
        <end position="33"/>
    </location>
</feature>
<reference evidence="2 3" key="1">
    <citation type="submission" date="2024-03" db="EMBL/GenBank/DDBJ databases">
        <title>High-quality draft genome sequence of Oceanobacter sp. wDCs-4.</title>
        <authorList>
            <person name="Dong C."/>
        </authorList>
    </citation>
    <scope>NUCLEOTIDE SEQUENCE [LARGE SCALE GENOMIC DNA]</scope>
    <source>
        <strain evidence="3">wDCs-4</strain>
    </source>
</reference>
<sequence>MQENSQGSMGKAITGFSGALAATGAILLSPLIARHVRVPVQGFLSSELDYQTAYWGSWAVVILLAASSYFGSSAVLQLLVQLLFRRTVKIHRSPF</sequence>
<evidence type="ECO:0000256" key="1">
    <source>
        <dbReference type="SAM" id="Phobius"/>
    </source>
</evidence>
<evidence type="ECO:0000313" key="2">
    <source>
        <dbReference type="EMBL" id="MFK4751080.1"/>
    </source>
</evidence>